<keyword evidence="2" id="KW-0805">Transcription regulation</keyword>
<dbReference type="Gene3D" id="1.20.5.170">
    <property type="match status" value="1"/>
</dbReference>
<dbReference type="GO" id="GO:0001228">
    <property type="term" value="F:DNA-binding transcription activator activity, RNA polymerase II-specific"/>
    <property type="evidence" value="ECO:0007669"/>
    <property type="project" value="TreeGrafter"/>
</dbReference>
<gene>
    <name evidence="8" type="ORF">BJ875DRAFT_116755</name>
</gene>
<dbReference type="GO" id="GO:0005634">
    <property type="term" value="C:nucleus"/>
    <property type="evidence" value="ECO:0007669"/>
    <property type="project" value="UniProtKB-SubCell"/>
</dbReference>
<evidence type="ECO:0000256" key="5">
    <source>
        <dbReference type="ARBA" id="ARBA00023242"/>
    </source>
</evidence>
<reference evidence="8" key="1">
    <citation type="journal article" date="2021" name="IMA Fungus">
        <title>Genomic characterization of three marine fungi, including Emericellopsis atlantica sp. nov. with signatures of a generalist lifestyle and marine biomass degradation.</title>
        <authorList>
            <person name="Hagestad O.C."/>
            <person name="Hou L."/>
            <person name="Andersen J.H."/>
            <person name="Hansen E.H."/>
            <person name="Altermark B."/>
            <person name="Li C."/>
            <person name="Kuhnert E."/>
            <person name="Cox R.J."/>
            <person name="Crous P.W."/>
            <person name="Spatafora J.W."/>
            <person name="Lail K."/>
            <person name="Amirebrahimi M."/>
            <person name="Lipzen A."/>
            <person name="Pangilinan J."/>
            <person name="Andreopoulos W."/>
            <person name="Hayes R.D."/>
            <person name="Ng V."/>
            <person name="Grigoriev I.V."/>
            <person name="Jackson S.A."/>
            <person name="Sutton T.D.S."/>
            <person name="Dobson A.D.W."/>
            <person name="Rama T."/>
        </authorList>
    </citation>
    <scope>NUCLEOTIDE SEQUENCE</scope>
    <source>
        <strain evidence="8">TRa018bII</strain>
    </source>
</reference>
<feature type="region of interest" description="Disordered" evidence="6">
    <location>
        <begin position="1"/>
        <end position="27"/>
    </location>
</feature>
<feature type="region of interest" description="Disordered" evidence="6">
    <location>
        <begin position="229"/>
        <end position="274"/>
    </location>
</feature>
<evidence type="ECO:0000259" key="7">
    <source>
        <dbReference type="PROSITE" id="PS00036"/>
    </source>
</evidence>
<comment type="subcellular location">
    <subcellularLocation>
        <location evidence="1">Nucleus</location>
    </subcellularLocation>
</comment>
<dbReference type="GO" id="GO:0000977">
    <property type="term" value="F:RNA polymerase II transcription regulatory region sequence-specific DNA binding"/>
    <property type="evidence" value="ECO:0007669"/>
    <property type="project" value="TreeGrafter"/>
</dbReference>
<feature type="region of interest" description="Disordered" evidence="6">
    <location>
        <begin position="186"/>
        <end position="206"/>
    </location>
</feature>
<evidence type="ECO:0000256" key="3">
    <source>
        <dbReference type="ARBA" id="ARBA00023125"/>
    </source>
</evidence>
<keyword evidence="4" id="KW-0804">Transcription</keyword>
<protein>
    <submittedName>
        <fullName evidence="8">Regulatory protein cys-3</fullName>
    </submittedName>
</protein>
<evidence type="ECO:0000256" key="1">
    <source>
        <dbReference type="ARBA" id="ARBA00004123"/>
    </source>
</evidence>
<comment type="caution">
    <text evidence="8">The sequence shown here is derived from an EMBL/GenBank/DDBJ whole genome shotgun (WGS) entry which is preliminary data.</text>
</comment>
<name>A0A9P8C3Z3_9HELO</name>
<feature type="compositionally biased region" description="Polar residues" evidence="6">
    <location>
        <begin position="69"/>
        <end position="97"/>
    </location>
</feature>
<dbReference type="InterPro" id="IPR004827">
    <property type="entry name" value="bZIP"/>
</dbReference>
<feature type="compositionally biased region" description="Basic and acidic residues" evidence="6">
    <location>
        <begin position="229"/>
        <end position="267"/>
    </location>
</feature>
<keyword evidence="5" id="KW-0539">Nucleus</keyword>
<organism evidence="8 9">
    <name type="scientific">Amylocarpus encephaloides</name>
    <dbReference type="NCBI Taxonomy" id="45428"/>
    <lineage>
        <taxon>Eukaryota</taxon>
        <taxon>Fungi</taxon>
        <taxon>Dikarya</taxon>
        <taxon>Ascomycota</taxon>
        <taxon>Pezizomycotina</taxon>
        <taxon>Leotiomycetes</taxon>
        <taxon>Helotiales</taxon>
        <taxon>Helotiales incertae sedis</taxon>
        <taxon>Amylocarpus</taxon>
    </lineage>
</organism>
<evidence type="ECO:0000256" key="2">
    <source>
        <dbReference type="ARBA" id="ARBA00023015"/>
    </source>
</evidence>
<dbReference type="InterPro" id="IPR046347">
    <property type="entry name" value="bZIP_sf"/>
</dbReference>
<keyword evidence="3" id="KW-0238">DNA-binding</keyword>
<dbReference type="PROSITE" id="PS00036">
    <property type="entry name" value="BZIP_BASIC"/>
    <property type="match status" value="1"/>
</dbReference>
<dbReference type="AlphaFoldDB" id="A0A9P8C3Z3"/>
<feature type="domain" description="BZIP" evidence="7">
    <location>
        <begin position="176"/>
        <end position="190"/>
    </location>
</feature>
<evidence type="ECO:0000313" key="9">
    <source>
        <dbReference type="Proteomes" id="UP000824998"/>
    </source>
</evidence>
<evidence type="ECO:0000256" key="6">
    <source>
        <dbReference type="SAM" id="MobiDB-lite"/>
    </source>
</evidence>
<dbReference type="CDD" id="cd14705">
    <property type="entry name" value="bZIP_Zip1"/>
    <property type="match status" value="1"/>
</dbReference>
<dbReference type="Pfam" id="PF07716">
    <property type="entry name" value="bZIP_2"/>
    <property type="match status" value="1"/>
</dbReference>
<dbReference type="EMBL" id="MU251599">
    <property type="protein sequence ID" value="KAG9231481.1"/>
    <property type="molecule type" value="Genomic_DNA"/>
</dbReference>
<dbReference type="PANTHER" id="PTHR13044:SF14">
    <property type="entry name" value="CRYPTOCEPHAL, ISOFORM A"/>
    <property type="match status" value="1"/>
</dbReference>
<dbReference type="SUPFAM" id="SSF57959">
    <property type="entry name" value="Leucine zipper domain"/>
    <property type="match status" value="1"/>
</dbReference>
<proteinExistence type="predicted"/>
<dbReference type="PANTHER" id="PTHR13044">
    <property type="entry name" value="ACTIVATING TRANSCRIPTION FACTOR ATF 4/5"/>
    <property type="match status" value="1"/>
</dbReference>
<dbReference type="OrthoDB" id="1939598at2759"/>
<evidence type="ECO:0000256" key="4">
    <source>
        <dbReference type="ARBA" id="ARBA00023163"/>
    </source>
</evidence>
<sequence>MQNNNLPPSHMAPQHYLHAGQEQQSAEEVDAFVNRATSSRYYDLEPLPGEFVPWGPQVHHPGPLLHPQGTLQSYSNPWDGQNQLPLVNPYTMQSQNGPYHPSGQYDNTYYPPSSTESTPPNGFVPYYIDTQHANISHVQQGLPSGGPGGPVSPYPAILSPSESNASLSDPFEAEQKRLRNTAASARFRAKKKKREQSLERASNERQALVGRLEGRVKELEEENKWLKDLVWEKRESHDRDSERLGRRKREIDGVDEDQGKKEGDRNDGVGTNNK</sequence>
<feature type="region of interest" description="Disordered" evidence="6">
    <location>
        <begin position="140"/>
        <end position="170"/>
    </location>
</feature>
<accession>A0A9P8C3Z3</accession>
<feature type="region of interest" description="Disordered" evidence="6">
    <location>
        <begin position="63"/>
        <end position="98"/>
    </location>
</feature>
<dbReference type="Proteomes" id="UP000824998">
    <property type="component" value="Unassembled WGS sequence"/>
</dbReference>
<keyword evidence="9" id="KW-1185">Reference proteome</keyword>
<evidence type="ECO:0000313" key="8">
    <source>
        <dbReference type="EMBL" id="KAG9231481.1"/>
    </source>
</evidence>